<dbReference type="InterPro" id="IPR035923">
    <property type="entry name" value="TT1751-like_sf"/>
</dbReference>
<dbReference type="PANTHER" id="PTHR38342:SF2">
    <property type="entry name" value="INNER MEMBRANE OR EXPORTED"/>
    <property type="match status" value="1"/>
</dbReference>
<dbReference type="CDD" id="cd14797">
    <property type="entry name" value="DUF302"/>
    <property type="match status" value="2"/>
</dbReference>
<feature type="domain" description="DUF302" evidence="1">
    <location>
        <begin position="86"/>
        <end position="146"/>
    </location>
</feature>
<dbReference type="Proteomes" id="UP001597544">
    <property type="component" value="Unassembled WGS sequence"/>
</dbReference>
<sequence length="322" mass="34653">MTINMTRSQYTNISALLLLFFSLVLMQCTSKPEKQASVAEPTAMQDGYKAKGLAYAAGNQQKVEAIYSNLVSALEDNNAISIVAQVNHQQNASKAGMDLNPTRVVLFGNPKLGTPLMQANQQAGLDLPQKILVYEDEAGETYAAFNSVQYLASRHGLDTVSTLPKIENALSGLVKNATNSQVVNPDANSVSLNEGVVSKESTNSFTDTYEKLSKAIEGNANIKIMAELDHQQNAKSVGLELNPTKLIVFGNPNLGTPLMQAAQTVGIDLPQKMLVYQDNSGTVRVAYNDPYYLAERHGIDGQDDVLRKIADALGSLATAATK</sequence>
<reference evidence="3" key="1">
    <citation type="journal article" date="2019" name="Int. J. Syst. Evol. Microbiol.">
        <title>The Global Catalogue of Microorganisms (GCM) 10K type strain sequencing project: providing services to taxonomists for standard genome sequencing and annotation.</title>
        <authorList>
            <consortium name="The Broad Institute Genomics Platform"/>
            <consortium name="The Broad Institute Genome Sequencing Center for Infectious Disease"/>
            <person name="Wu L."/>
            <person name="Ma J."/>
        </authorList>
    </citation>
    <scope>NUCLEOTIDE SEQUENCE [LARGE SCALE GENOMIC DNA]</scope>
    <source>
        <strain evidence="3">KCTC 42498</strain>
    </source>
</reference>
<dbReference type="EMBL" id="JBHULU010000022">
    <property type="protein sequence ID" value="MFD2515822.1"/>
    <property type="molecule type" value="Genomic_DNA"/>
</dbReference>
<organism evidence="2 3">
    <name type="scientific">Pontibacter locisalis</name>
    <dbReference type="NCBI Taxonomy" id="1719035"/>
    <lineage>
        <taxon>Bacteria</taxon>
        <taxon>Pseudomonadati</taxon>
        <taxon>Bacteroidota</taxon>
        <taxon>Cytophagia</taxon>
        <taxon>Cytophagales</taxon>
        <taxon>Hymenobacteraceae</taxon>
        <taxon>Pontibacter</taxon>
    </lineage>
</organism>
<dbReference type="Pfam" id="PF03625">
    <property type="entry name" value="DUF302"/>
    <property type="match status" value="2"/>
</dbReference>
<name>A0ABW5IS15_9BACT</name>
<evidence type="ECO:0000313" key="2">
    <source>
        <dbReference type="EMBL" id="MFD2515822.1"/>
    </source>
</evidence>
<comment type="caution">
    <text evidence="2">The sequence shown here is derived from an EMBL/GenBank/DDBJ whole genome shotgun (WGS) entry which is preliminary data.</text>
</comment>
<protein>
    <submittedName>
        <fullName evidence="2">DUF302 domain-containing protein</fullName>
    </submittedName>
</protein>
<feature type="domain" description="DUF302" evidence="1">
    <location>
        <begin position="228"/>
        <end position="290"/>
    </location>
</feature>
<dbReference type="Gene3D" id="3.30.310.70">
    <property type="entry name" value="TT1751-like domain"/>
    <property type="match status" value="2"/>
</dbReference>
<dbReference type="SUPFAM" id="SSF103247">
    <property type="entry name" value="TT1751-like"/>
    <property type="match status" value="2"/>
</dbReference>
<gene>
    <name evidence="2" type="ORF">ACFSRY_18260</name>
</gene>
<evidence type="ECO:0000313" key="3">
    <source>
        <dbReference type="Proteomes" id="UP001597544"/>
    </source>
</evidence>
<dbReference type="InterPro" id="IPR005180">
    <property type="entry name" value="DUF302"/>
</dbReference>
<evidence type="ECO:0000259" key="1">
    <source>
        <dbReference type="Pfam" id="PF03625"/>
    </source>
</evidence>
<proteinExistence type="predicted"/>
<keyword evidence="3" id="KW-1185">Reference proteome</keyword>
<accession>A0ABW5IS15</accession>
<dbReference type="PANTHER" id="PTHR38342">
    <property type="entry name" value="SLR5037 PROTEIN"/>
    <property type="match status" value="1"/>
</dbReference>